<feature type="domain" description="Radical SAM core" evidence="9">
    <location>
        <begin position="195"/>
        <end position="410"/>
    </location>
</feature>
<dbReference type="GO" id="GO:0003824">
    <property type="term" value="F:catalytic activity"/>
    <property type="evidence" value="ECO:0007669"/>
    <property type="project" value="InterPro"/>
</dbReference>
<name>M4ZDW5_9BRAD</name>
<dbReference type="InterPro" id="IPR058240">
    <property type="entry name" value="rSAM_sf"/>
</dbReference>
<keyword evidence="5" id="KW-0479">Metal-binding</keyword>
<feature type="domain" description="B12-binding" evidence="8">
    <location>
        <begin position="15"/>
        <end position="146"/>
    </location>
</feature>
<evidence type="ECO:0000256" key="5">
    <source>
        <dbReference type="ARBA" id="ARBA00022723"/>
    </source>
</evidence>
<evidence type="ECO:0000256" key="7">
    <source>
        <dbReference type="ARBA" id="ARBA00023014"/>
    </source>
</evidence>
<evidence type="ECO:0000313" key="10">
    <source>
        <dbReference type="EMBL" id="BAM92013.1"/>
    </source>
</evidence>
<comment type="cofactor">
    <cofactor evidence="1">
        <name>[4Fe-4S] cluster</name>
        <dbReference type="ChEBI" id="CHEBI:49883"/>
    </cofactor>
</comment>
<dbReference type="STRING" id="1245469.S58_60370"/>
<dbReference type="GeneID" id="301819748"/>
<gene>
    <name evidence="10" type="ORF">S58_60370</name>
</gene>
<dbReference type="KEGG" id="aol:S58_60370"/>
<dbReference type="GO" id="GO:0046872">
    <property type="term" value="F:metal ion binding"/>
    <property type="evidence" value="ECO:0007669"/>
    <property type="project" value="UniProtKB-KW"/>
</dbReference>
<dbReference type="SFLD" id="SFLDG01082">
    <property type="entry name" value="B12-binding_domain_containing"/>
    <property type="match status" value="1"/>
</dbReference>
<dbReference type="PANTHER" id="PTHR43409">
    <property type="entry name" value="ANAEROBIC MAGNESIUM-PROTOPORPHYRIN IX MONOMETHYL ESTER CYCLASE-RELATED"/>
    <property type="match status" value="1"/>
</dbReference>
<evidence type="ECO:0000259" key="9">
    <source>
        <dbReference type="PROSITE" id="PS51918"/>
    </source>
</evidence>
<dbReference type="SFLD" id="SFLDG01123">
    <property type="entry name" value="methyltransferase_(Class_B)"/>
    <property type="match status" value="1"/>
</dbReference>
<dbReference type="InterPro" id="IPR006638">
    <property type="entry name" value="Elp3/MiaA/NifB-like_rSAM"/>
</dbReference>
<proteinExistence type="predicted"/>
<dbReference type="Proteomes" id="UP000011841">
    <property type="component" value="Chromosome"/>
</dbReference>
<dbReference type="Gene3D" id="3.40.50.280">
    <property type="entry name" value="Cobalamin-binding domain"/>
    <property type="match status" value="1"/>
</dbReference>
<dbReference type="PROSITE" id="PS51918">
    <property type="entry name" value="RADICAL_SAM"/>
    <property type="match status" value="1"/>
</dbReference>
<dbReference type="InterPro" id="IPR034466">
    <property type="entry name" value="Methyltransferase_Class_B"/>
</dbReference>
<dbReference type="CDD" id="cd01335">
    <property type="entry name" value="Radical_SAM"/>
    <property type="match status" value="1"/>
</dbReference>
<protein>
    <submittedName>
        <fullName evidence="10">Fe-S oxidoreductase</fullName>
    </submittedName>
</protein>
<keyword evidence="11" id="KW-1185">Reference proteome</keyword>
<keyword evidence="2" id="KW-0489">Methyltransferase</keyword>
<keyword evidence="7" id="KW-0411">Iron-sulfur</keyword>
<evidence type="ECO:0000259" key="8">
    <source>
        <dbReference type="PROSITE" id="PS51332"/>
    </source>
</evidence>
<dbReference type="InterPro" id="IPR023404">
    <property type="entry name" value="rSAM_horseshoe"/>
</dbReference>
<accession>M4ZDW5</accession>
<dbReference type="RefSeq" id="WP_015669098.1">
    <property type="nucleotide sequence ID" value="NC_020453.1"/>
</dbReference>
<dbReference type="PANTHER" id="PTHR43409:SF7">
    <property type="entry name" value="BLL1977 PROTEIN"/>
    <property type="match status" value="1"/>
</dbReference>
<keyword evidence="4" id="KW-0949">S-adenosyl-L-methionine</keyword>
<dbReference type="EMBL" id="AP012603">
    <property type="protein sequence ID" value="BAM92013.1"/>
    <property type="molecule type" value="Genomic_DNA"/>
</dbReference>
<evidence type="ECO:0000256" key="2">
    <source>
        <dbReference type="ARBA" id="ARBA00022603"/>
    </source>
</evidence>
<dbReference type="Pfam" id="PF04055">
    <property type="entry name" value="Radical_SAM"/>
    <property type="match status" value="1"/>
</dbReference>
<dbReference type="HOGENOM" id="CLU_021572_7_0_5"/>
<dbReference type="InterPro" id="IPR006158">
    <property type="entry name" value="Cobalamin-bd"/>
</dbReference>
<dbReference type="OrthoDB" id="9801424at2"/>
<keyword evidence="6" id="KW-0408">Iron</keyword>
<dbReference type="PATRIC" id="fig|1245469.3.peg.6173"/>
<dbReference type="Pfam" id="PF02310">
    <property type="entry name" value="B12-binding"/>
    <property type="match status" value="1"/>
</dbReference>
<evidence type="ECO:0000256" key="4">
    <source>
        <dbReference type="ARBA" id="ARBA00022691"/>
    </source>
</evidence>
<dbReference type="InterPro" id="IPR051198">
    <property type="entry name" value="BchE-like"/>
</dbReference>
<evidence type="ECO:0000256" key="3">
    <source>
        <dbReference type="ARBA" id="ARBA00022679"/>
    </source>
</evidence>
<dbReference type="AlphaFoldDB" id="M4ZDW5"/>
<dbReference type="SUPFAM" id="SSF102114">
    <property type="entry name" value="Radical SAM enzymes"/>
    <property type="match status" value="1"/>
</dbReference>
<reference evidence="10 11" key="1">
    <citation type="journal article" date="2013" name="Appl. Environ. Microbiol.">
        <title>Genome analysis suggests that the soil oligotrophic bacterium Agromonas oligotrophica (Bradyrhizobium oligotrophicum) is a nitrogen-fixing symbiont of Aeschynomene indica.</title>
        <authorList>
            <person name="Okubo T."/>
            <person name="Fukushima S."/>
            <person name="Itakura M."/>
            <person name="Oshima K."/>
            <person name="Longtonglang A."/>
            <person name="Teaumroong N."/>
            <person name="Mitsui H."/>
            <person name="Hattori M."/>
            <person name="Hattori R."/>
            <person name="Hattori T."/>
            <person name="Minamisawa K."/>
        </authorList>
    </citation>
    <scope>NUCLEOTIDE SEQUENCE [LARGE SCALE GENOMIC DNA]</scope>
    <source>
        <strain evidence="10 11">S58</strain>
    </source>
</reference>
<organism evidence="10 11">
    <name type="scientific">Bradyrhizobium oligotrophicum S58</name>
    <dbReference type="NCBI Taxonomy" id="1245469"/>
    <lineage>
        <taxon>Bacteria</taxon>
        <taxon>Pseudomonadati</taxon>
        <taxon>Pseudomonadota</taxon>
        <taxon>Alphaproteobacteria</taxon>
        <taxon>Hyphomicrobiales</taxon>
        <taxon>Nitrobacteraceae</taxon>
        <taxon>Bradyrhizobium</taxon>
    </lineage>
</organism>
<dbReference type="GO" id="GO:0005829">
    <property type="term" value="C:cytosol"/>
    <property type="evidence" value="ECO:0007669"/>
    <property type="project" value="TreeGrafter"/>
</dbReference>
<evidence type="ECO:0000313" key="11">
    <source>
        <dbReference type="Proteomes" id="UP000011841"/>
    </source>
</evidence>
<sequence>MTQSKYKILFVTQHYHPIHLADDRIYIVEPIQYEVLASMLDRDEVDISLLDQRLDRRPSALLETIRRLRPNFVGFTSWTMHVDLVRMQAALVKQFDPSIIVAVGGHHASLSPSDFSDPNIDYVMMGEAYLSFRDLILRCRESQRNVADLAGVAWQDNGKFFSNGKAAVPKSFDLDSLPLPDRSILGKYKGKYYHLWWKPVAALRTSMGCPARCSFCNLWRPNLGKYLTWSPEYIVEYLKTIDEPYVIFTDDHFFGDGRRAHAIGEAILRADIKKEYLFYSRADAIVRDPSLVALWSRVGLKRLRMGLESYSDSELGAMEKGSSVAHNDRAIEILKKHQVLIEGLFIVGVDYKREQFENLTSYIRSRKVDIPNITVATPMPGTTDYTKNEDALIYRNPTYYDFQHAVLPTRLDIKEFCHLYGKMLLKVQRPPLEQIRRIGLWKFICNVPSFWIYFLRVYTSYKHYGYVERGGIELPTLPWIDMRRGSCGGDAAADKKHGSVDIDEVLPAGVPS</sequence>
<dbReference type="Gene3D" id="3.80.30.20">
    <property type="entry name" value="tm_1862 like domain"/>
    <property type="match status" value="1"/>
</dbReference>
<dbReference type="InterPro" id="IPR007197">
    <property type="entry name" value="rSAM"/>
</dbReference>
<dbReference type="GO" id="GO:0051539">
    <property type="term" value="F:4 iron, 4 sulfur cluster binding"/>
    <property type="evidence" value="ECO:0007669"/>
    <property type="project" value="UniProtKB-KW"/>
</dbReference>
<dbReference type="PROSITE" id="PS51332">
    <property type="entry name" value="B12_BINDING"/>
    <property type="match status" value="1"/>
</dbReference>
<dbReference type="eggNOG" id="COG1032">
    <property type="taxonomic scope" value="Bacteria"/>
</dbReference>
<dbReference type="SMART" id="SM00729">
    <property type="entry name" value="Elp3"/>
    <property type="match status" value="1"/>
</dbReference>
<evidence type="ECO:0000256" key="1">
    <source>
        <dbReference type="ARBA" id="ARBA00001966"/>
    </source>
</evidence>
<evidence type="ECO:0000256" key="6">
    <source>
        <dbReference type="ARBA" id="ARBA00023004"/>
    </source>
</evidence>
<dbReference type="SFLD" id="SFLDS00029">
    <property type="entry name" value="Radical_SAM"/>
    <property type="match status" value="1"/>
</dbReference>
<dbReference type="GO" id="GO:0031419">
    <property type="term" value="F:cobalamin binding"/>
    <property type="evidence" value="ECO:0007669"/>
    <property type="project" value="InterPro"/>
</dbReference>
<keyword evidence="3" id="KW-0808">Transferase</keyword>